<proteinExistence type="predicted"/>
<dbReference type="EMBL" id="WELI01000005">
    <property type="protein sequence ID" value="KAB7730490.1"/>
    <property type="molecule type" value="Genomic_DNA"/>
</dbReference>
<accession>A0A7J5U1L8</accession>
<dbReference type="InterPro" id="IPR023614">
    <property type="entry name" value="Porin_dom_sf"/>
</dbReference>
<dbReference type="Proteomes" id="UP000488299">
    <property type="component" value="Unassembled WGS sequence"/>
</dbReference>
<organism evidence="1 2">
    <name type="scientific">Rudanella paleaurantiibacter</name>
    <dbReference type="NCBI Taxonomy" id="2614655"/>
    <lineage>
        <taxon>Bacteria</taxon>
        <taxon>Pseudomonadati</taxon>
        <taxon>Bacteroidota</taxon>
        <taxon>Cytophagia</taxon>
        <taxon>Cytophagales</taxon>
        <taxon>Cytophagaceae</taxon>
        <taxon>Rudanella</taxon>
    </lineage>
</organism>
<evidence type="ECO:0000313" key="2">
    <source>
        <dbReference type="Proteomes" id="UP000488299"/>
    </source>
</evidence>
<evidence type="ECO:0008006" key="3">
    <source>
        <dbReference type="Google" id="ProtNLM"/>
    </source>
</evidence>
<name>A0A7J5U1L8_9BACT</name>
<reference evidence="1 2" key="1">
    <citation type="submission" date="2019-10" db="EMBL/GenBank/DDBJ databases">
        <title>Rudanella paleaurantiibacter sp. nov., isolated from sludge.</title>
        <authorList>
            <person name="Xu S.Q."/>
        </authorList>
    </citation>
    <scope>NUCLEOTIDE SEQUENCE [LARGE SCALE GENOMIC DNA]</scope>
    <source>
        <strain evidence="1 2">HX-22-17</strain>
    </source>
</reference>
<dbReference type="Gene3D" id="2.40.160.10">
    <property type="entry name" value="Porin"/>
    <property type="match status" value="1"/>
</dbReference>
<dbReference type="AlphaFoldDB" id="A0A7J5U1L8"/>
<keyword evidence="2" id="KW-1185">Reference proteome</keyword>
<gene>
    <name evidence="1" type="ORF">F5984_12465</name>
</gene>
<sequence>MGVLGVSLVSRAEPPDTLRTVNRWLARERFPIRARSVFMATDNKADLTDSYAWGVGVGLGYQTPVLFRHLQLGGTVFVSKNLLSSDLATRDPLTNQPNRYEAALFDLRQPGSHRLLHRIESLYGQWRFGSKGSLTVGRQLPRSPFINPQDGRLAPTMVEGLVGQYDLTPNTRVQVDYLWRMGPRSTLGWYGIGQSVGQHGVGVDAEGRASQYAGNTRSGHIVQLGLTHKIGPVVVQLWDTRVANLFNMSYLRADASLPAGAKRGILLGVQAARQWAVGEGGNPERTKAYIPPGSRSLTVSGRVGYQTPRWTVHLNATRITAEGRYLMPREWGRDPWYTFLTRERSEGTGDMTALSANLIMTPGSRFRAEVGAGYYHLPDVKRYSLNKYGLPAYGQLNLNLNYAFAGHLNGLETGVLWVYKGAQGPTYNNPRYVYNRVDMSQLSVLVNYHL</sequence>
<evidence type="ECO:0000313" key="1">
    <source>
        <dbReference type="EMBL" id="KAB7730490.1"/>
    </source>
</evidence>
<comment type="caution">
    <text evidence="1">The sequence shown here is derived from an EMBL/GenBank/DDBJ whole genome shotgun (WGS) entry which is preliminary data.</text>
</comment>
<protein>
    <recommendedName>
        <fullName evidence="3">Outer membrane porin, OprD family</fullName>
    </recommendedName>
</protein>